<dbReference type="Proteomes" id="UP001154272">
    <property type="component" value="Unassembled WGS sequence"/>
</dbReference>
<evidence type="ECO:0000313" key="3">
    <source>
        <dbReference type="Proteomes" id="UP001154272"/>
    </source>
</evidence>
<name>A0ABM9HRD7_9PROT</name>
<dbReference type="RefSeq" id="WP_282024050.1">
    <property type="nucleotide sequence ID" value="NZ_CAMXCH010000003.1"/>
</dbReference>
<keyword evidence="3" id="KW-1185">Reference proteome</keyword>
<evidence type="ECO:0008006" key="4">
    <source>
        <dbReference type="Google" id="ProtNLM"/>
    </source>
</evidence>
<organism evidence="2 3">
    <name type="scientific">Commensalibacter papalotli</name>
    <name type="common">ex Botero et al. 2024</name>
    <dbReference type="NCBI Taxonomy" id="2972766"/>
    <lineage>
        <taxon>Bacteria</taxon>
        <taxon>Pseudomonadati</taxon>
        <taxon>Pseudomonadota</taxon>
        <taxon>Alphaproteobacteria</taxon>
        <taxon>Acetobacterales</taxon>
        <taxon>Acetobacteraceae</taxon>
    </lineage>
</organism>
<keyword evidence="1" id="KW-0732">Signal</keyword>
<dbReference type="EMBL" id="CAMXCH010000003">
    <property type="protein sequence ID" value="CAI3947804.1"/>
    <property type="molecule type" value="Genomic_DNA"/>
</dbReference>
<feature type="chain" id="PRO_5046490270" description="Secreted protein" evidence="1">
    <location>
        <begin position="28"/>
        <end position="118"/>
    </location>
</feature>
<feature type="signal peptide" evidence="1">
    <location>
        <begin position="1"/>
        <end position="27"/>
    </location>
</feature>
<sequence length="118" mass="13350">MSCQHIALLTVFGICFASFSGSYSALANYKRCWIDNGIATINCNPGDGHYYIKEKDHYKKCTVASGALKKDCKQEDGFAMILTDHRWYQCPIRNGKNLDHCTLATGYYTIFVPHFPLL</sequence>
<proteinExistence type="predicted"/>
<comment type="caution">
    <text evidence="2">The sequence shown here is derived from an EMBL/GenBank/DDBJ whole genome shotgun (WGS) entry which is preliminary data.</text>
</comment>
<accession>A0ABM9HRD7</accession>
<protein>
    <recommendedName>
        <fullName evidence="4">Secreted protein</fullName>
    </recommendedName>
</protein>
<reference evidence="2" key="1">
    <citation type="submission" date="2022-10" db="EMBL/GenBank/DDBJ databases">
        <authorList>
            <person name="Botero Cardona J."/>
        </authorList>
    </citation>
    <scope>NUCLEOTIDE SEQUENCE</scope>
    <source>
        <strain evidence="2">R-83534</strain>
    </source>
</reference>
<evidence type="ECO:0000313" key="2">
    <source>
        <dbReference type="EMBL" id="CAI3947804.1"/>
    </source>
</evidence>
<evidence type="ECO:0000256" key="1">
    <source>
        <dbReference type="SAM" id="SignalP"/>
    </source>
</evidence>
<gene>
    <name evidence="2" type="ORF">R83534S58_LOCUS1525</name>
</gene>